<dbReference type="SMART" id="SM00065">
    <property type="entry name" value="GAF"/>
    <property type="match status" value="1"/>
</dbReference>
<keyword evidence="4" id="KW-1185">Reference proteome</keyword>
<feature type="domain" description="GAF" evidence="2">
    <location>
        <begin position="70"/>
        <end position="221"/>
    </location>
</feature>
<proteinExistence type="predicted"/>
<dbReference type="Pfam" id="PF13556">
    <property type="entry name" value="HTH_30"/>
    <property type="match status" value="1"/>
</dbReference>
<evidence type="ECO:0000256" key="1">
    <source>
        <dbReference type="SAM" id="Coils"/>
    </source>
</evidence>
<sequence>MARSFLDLLYDEAPREEFDRAVAGAGDDPEARRRYDVALRLRDLIARQRSREAELSALYETASDLTAIRDVNAILAAIVRRARQLLQADMTYLSLNDEVEGASFMKVTDGALSTQFRTLRLPLGTGLLGLVAQTGAPYFTSDYQNDDRFVHRGFVDDAVADEGIRAILGVPLVLEGRVIGALMATHRTVRPFPPEEVSLLTSFAAHAAVALENARLFAELDEANALLREQTEAVEQAAVAHDQLTGLLLHRSTLAEVVAVLTELLGGGAVAVLDTDGSVLAGDAGPAPATWRDAVPEAVSSGRSVPVGDGHLAPALAGQEHLATVVVHGGPPLDLAGRRTLERGAIVAGLVLLFARSVDEAEERLGGALLTDLLEGSDADPARMRQRARGQRLRLDAGCVVAVVDVPAGERHRAARAAARAARAVDGLAVEHRGRPVLVVPGSGGGAREVGERLRATLAEACGTPVTVGVAPVPQDPVDGGLPAAYDEARRCVDTLLVLGRAGESADPAALGVTRLLLGGAGPAELADFVERTLGPVLAYDAQRGSDLVGTLEAWFAEGGGARASAARLHVHPNTVAQRLERVGDLLGAEWRRPEAALDLQLALRVVRLQRGVPTDH</sequence>
<dbReference type="Pfam" id="PF01590">
    <property type="entry name" value="GAF"/>
    <property type="match status" value="1"/>
</dbReference>
<name>A0A1A9GLR9_9ACTN</name>
<dbReference type="STRING" id="1300347.I601_2802"/>
<evidence type="ECO:0000313" key="4">
    <source>
        <dbReference type="Proteomes" id="UP000077868"/>
    </source>
</evidence>
<dbReference type="KEGG" id="ndk:I601_2802"/>
<dbReference type="InterPro" id="IPR025736">
    <property type="entry name" value="PucR_C-HTH_dom"/>
</dbReference>
<dbReference type="InterPro" id="IPR003018">
    <property type="entry name" value="GAF"/>
</dbReference>
<dbReference type="EMBL" id="CP015079">
    <property type="protein sequence ID" value="ANH39218.1"/>
    <property type="molecule type" value="Genomic_DNA"/>
</dbReference>
<dbReference type="OrthoDB" id="8026818at2"/>
<organism evidence="3 4">
    <name type="scientific">Nocardioides dokdonensis FR1436</name>
    <dbReference type="NCBI Taxonomy" id="1300347"/>
    <lineage>
        <taxon>Bacteria</taxon>
        <taxon>Bacillati</taxon>
        <taxon>Actinomycetota</taxon>
        <taxon>Actinomycetes</taxon>
        <taxon>Propionibacteriales</taxon>
        <taxon>Nocardioidaceae</taxon>
        <taxon>Nocardioides</taxon>
    </lineage>
</organism>
<gene>
    <name evidence="3" type="primary">pucR_4</name>
    <name evidence="3" type="ORF">I601_2802</name>
</gene>
<dbReference type="InterPro" id="IPR051448">
    <property type="entry name" value="CdaR-like_regulators"/>
</dbReference>
<dbReference type="Gene3D" id="1.10.10.2840">
    <property type="entry name" value="PucR C-terminal helix-turn-helix domain"/>
    <property type="match status" value="1"/>
</dbReference>
<evidence type="ECO:0000313" key="3">
    <source>
        <dbReference type="EMBL" id="ANH39218.1"/>
    </source>
</evidence>
<reference evidence="3 4" key="1">
    <citation type="submission" date="2016-03" db="EMBL/GenBank/DDBJ databases">
        <title>Complete genome sequence of a soil Actinobacterium, Nocardioides dokdonensis FR1436.</title>
        <authorList>
            <person name="Kwon S.-K."/>
            <person name="Kim K."/>
            <person name="Kim J.F."/>
        </authorList>
    </citation>
    <scope>NUCLEOTIDE SEQUENCE [LARGE SCALE GENOMIC DNA]</scope>
    <source>
        <strain evidence="3 4">FR1436</strain>
    </source>
</reference>
<dbReference type="Gene3D" id="3.30.450.40">
    <property type="match status" value="1"/>
</dbReference>
<evidence type="ECO:0000259" key="2">
    <source>
        <dbReference type="SMART" id="SM00065"/>
    </source>
</evidence>
<dbReference type="PANTHER" id="PTHR33744">
    <property type="entry name" value="CARBOHYDRATE DIACID REGULATOR"/>
    <property type="match status" value="1"/>
</dbReference>
<accession>A0A1A9GLR9</accession>
<dbReference type="InterPro" id="IPR029016">
    <property type="entry name" value="GAF-like_dom_sf"/>
</dbReference>
<keyword evidence="1" id="KW-0175">Coiled coil</keyword>
<dbReference type="RefSeq" id="WP_068110793.1">
    <property type="nucleotide sequence ID" value="NZ_CP015079.1"/>
</dbReference>
<dbReference type="PANTHER" id="PTHR33744:SF1">
    <property type="entry name" value="DNA-BINDING TRANSCRIPTIONAL ACTIVATOR ADER"/>
    <property type="match status" value="1"/>
</dbReference>
<dbReference type="SUPFAM" id="SSF55781">
    <property type="entry name" value="GAF domain-like"/>
    <property type="match status" value="1"/>
</dbReference>
<feature type="coiled-coil region" evidence="1">
    <location>
        <begin position="213"/>
        <end position="240"/>
    </location>
</feature>
<dbReference type="PATRIC" id="fig|1300347.3.peg.2799"/>
<protein>
    <submittedName>
        <fullName evidence="3">Purine catabolism regulatory protein</fullName>
    </submittedName>
</protein>
<dbReference type="InterPro" id="IPR042070">
    <property type="entry name" value="PucR_C-HTH_sf"/>
</dbReference>
<dbReference type="AlphaFoldDB" id="A0A1A9GLR9"/>
<dbReference type="Proteomes" id="UP000077868">
    <property type="component" value="Chromosome"/>
</dbReference>